<feature type="compositionally biased region" description="Polar residues" evidence="1">
    <location>
        <begin position="740"/>
        <end position="754"/>
    </location>
</feature>
<evidence type="ECO:0000256" key="2">
    <source>
        <dbReference type="SAM" id="Phobius"/>
    </source>
</evidence>
<feature type="compositionally biased region" description="Basic and acidic residues" evidence="1">
    <location>
        <begin position="794"/>
        <end position="809"/>
    </location>
</feature>
<comment type="caution">
    <text evidence="3">The sequence shown here is derived from an EMBL/GenBank/DDBJ whole genome shotgun (WGS) entry which is preliminary data.</text>
</comment>
<sequence>MLDMTRSRHSGADRFGKRQNAPALTSFFLSDSSPMFHYSGINPSAWNTGYALQSDGWDSTVHLASQSGAAITFDITATSLTLLIPSFANCTSTLSLNGSAPVPACPTSASGITLQNLPRGIHQLQYTFNALQTGQEVSFWGVDGTRPYDGPSWGNVTIDSARKGGPGAELKYVGDWTMEEGVSGAGNRTLAGTGGKGSAVEFTGKGSAIYLYGNTGPGYSSASISLDDAIVDLSLNFSATWSSTYQLLWFRTGLDPSRESKVVMTNLEDKRMALDFVVLTPSQDEIALLSNTAQPFLSTLAGKIVTFAVIPFLALILLGLAIFFLVRRRRRSTCRRASAGSTSTHKALRHHESMQSFPASHLDYGRDALSAHSGMAEKDYYAPEPPGSRYSLQPPLSARSMGEDGMVTYEEGLKRLSATERDRNRRSALTSYPHSALSGQDGSDALYSAGLTLGLPSAAYSPFGFAVDKTASRPGSDAPSPRRGSAQSSFLKPFHFLLGQPSPSPVSPTLGSIPDEKEGDIGMSVTSPFSVGSPTSVSAAELAYWSKATATRANIQSTTSHYPSDPGFSPLFSSSLPLSDRDRSEGDAHPFARFRPSDGPSGRTSISFSDVLSVVAAPPSVRDLEYGDMQSVHTGRSAPTDHIFRPEPDAPAVPAAVYGAGADIPGKSGTQPLRLGSRPPPSAFPAEMPRAISTRRKPSPALAPPGLSPITASPLFQYDATTPSPARPESATHPSPLPSPSESVRLQQQYTSYTEGVRSRYLSDTSHSSAYTAASAARPDSEVIPFEEFVAGLKDGHRRAQEDREKERMQSGAPGPSSPRGEGARGGRV</sequence>
<dbReference type="Proteomes" id="UP001164286">
    <property type="component" value="Unassembled WGS sequence"/>
</dbReference>
<feature type="region of interest" description="Disordered" evidence="1">
    <location>
        <begin position="632"/>
        <end position="781"/>
    </location>
</feature>
<proteinExistence type="predicted"/>
<accession>A0AA38H925</accession>
<feature type="region of interest" description="Disordered" evidence="1">
    <location>
        <begin position="794"/>
        <end position="829"/>
    </location>
</feature>
<feature type="compositionally biased region" description="Low complexity" evidence="1">
    <location>
        <begin position="650"/>
        <end position="663"/>
    </location>
</feature>
<dbReference type="EMBL" id="JAKWFO010000005">
    <property type="protein sequence ID" value="KAI9636842.1"/>
    <property type="molecule type" value="Genomic_DNA"/>
</dbReference>
<name>A0AA38H925_9TREE</name>
<feature type="compositionally biased region" description="Polar residues" evidence="1">
    <location>
        <begin position="427"/>
        <end position="436"/>
    </location>
</feature>
<feature type="compositionally biased region" description="Basic and acidic residues" evidence="1">
    <location>
        <begin position="415"/>
        <end position="425"/>
    </location>
</feature>
<dbReference type="Gene3D" id="2.60.120.260">
    <property type="entry name" value="Galactose-binding domain-like"/>
    <property type="match status" value="1"/>
</dbReference>
<keyword evidence="2" id="KW-0472">Membrane</keyword>
<evidence type="ECO:0000313" key="3">
    <source>
        <dbReference type="EMBL" id="KAI9636842.1"/>
    </source>
</evidence>
<feature type="region of interest" description="Disordered" evidence="1">
    <location>
        <begin position="573"/>
        <end position="603"/>
    </location>
</feature>
<evidence type="ECO:0000256" key="1">
    <source>
        <dbReference type="SAM" id="MobiDB-lite"/>
    </source>
</evidence>
<protein>
    <submittedName>
        <fullName evidence="3">Uncharacterized protein</fullName>
    </submittedName>
</protein>
<dbReference type="AlphaFoldDB" id="A0AA38H925"/>
<dbReference type="GeneID" id="77732685"/>
<evidence type="ECO:0000313" key="4">
    <source>
        <dbReference type="Proteomes" id="UP001164286"/>
    </source>
</evidence>
<feature type="region of interest" description="Disordered" evidence="1">
    <location>
        <begin position="415"/>
        <end position="436"/>
    </location>
</feature>
<feature type="transmembrane region" description="Helical" evidence="2">
    <location>
        <begin position="304"/>
        <end position="326"/>
    </location>
</feature>
<keyword evidence="2" id="KW-0812">Transmembrane</keyword>
<keyword evidence="4" id="KW-1185">Reference proteome</keyword>
<organism evidence="3 4">
    <name type="scientific">Dioszegia hungarica</name>
    <dbReference type="NCBI Taxonomy" id="4972"/>
    <lineage>
        <taxon>Eukaryota</taxon>
        <taxon>Fungi</taxon>
        <taxon>Dikarya</taxon>
        <taxon>Basidiomycota</taxon>
        <taxon>Agaricomycotina</taxon>
        <taxon>Tremellomycetes</taxon>
        <taxon>Tremellales</taxon>
        <taxon>Bulleribasidiaceae</taxon>
        <taxon>Dioszegia</taxon>
    </lineage>
</organism>
<dbReference type="RefSeq" id="XP_052946619.1">
    <property type="nucleotide sequence ID" value="XM_053093480.1"/>
</dbReference>
<gene>
    <name evidence="3" type="ORF">MKK02DRAFT_45549</name>
</gene>
<feature type="compositionally biased region" description="Low complexity" evidence="1">
    <location>
        <begin position="763"/>
        <end position="777"/>
    </location>
</feature>
<keyword evidence="2" id="KW-1133">Transmembrane helix</keyword>
<reference evidence="3" key="1">
    <citation type="journal article" date="2022" name="G3 (Bethesda)">
        <title>High quality genome of the basidiomycete yeast Dioszegia hungarica PDD-24b-2 isolated from cloud water.</title>
        <authorList>
            <person name="Jarrige D."/>
            <person name="Haridas S."/>
            <person name="Bleykasten-Grosshans C."/>
            <person name="Joly M."/>
            <person name="Nadalig T."/>
            <person name="Sancelme M."/>
            <person name="Vuilleumier S."/>
            <person name="Grigoriev I.V."/>
            <person name="Amato P."/>
            <person name="Bringel F."/>
        </authorList>
    </citation>
    <scope>NUCLEOTIDE SEQUENCE</scope>
    <source>
        <strain evidence="3">PDD-24b-2</strain>
    </source>
</reference>
<feature type="compositionally biased region" description="Basic and acidic residues" evidence="1">
    <location>
        <begin position="579"/>
        <end position="590"/>
    </location>
</feature>